<dbReference type="RefSeq" id="WP_227017169.1">
    <property type="nucleotide sequence ID" value="NZ_JAGSND010000002.1"/>
</dbReference>
<evidence type="ECO:0000256" key="1">
    <source>
        <dbReference type="SAM" id="Phobius"/>
    </source>
</evidence>
<keyword evidence="3" id="KW-1185">Reference proteome</keyword>
<protein>
    <submittedName>
        <fullName evidence="2">Uncharacterized protein</fullName>
    </submittedName>
</protein>
<reference evidence="2" key="1">
    <citation type="submission" date="2021-04" db="EMBL/GenBank/DDBJ databases">
        <title>Sinoanaerobacter chloroacetimidivorans sp. nov., an obligate anaerobic bacterium isolated from anaerobic sludge.</title>
        <authorList>
            <person name="Bao Y."/>
        </authorList>
    </citation>
    <scope>NUCLEOTIDE SEQUENCE</scope>
    <source>
        <strain evidence="2">BAD-6</strain>
    </source>
</reference>
<evidence type="ECO:0000313" key="3">
    <source>
        <dbReference type="Proteomes" id="UP000675664"/>
    </source>
</evidence>
<keyword evidence="1" id="KW-1133">Transmembrane helix</keyword>
<sequence>MKKRAVVIAPILCLIVIITTYYSLPSPIINNLDDVKIYHVAIIDSDYREEAITSQLDCGKLAEIISSYSRSKIRLPFAPTQITVGDIEIDAIDGNKTMHILLGNTNVIYESADKGGYKIHQSEKLKDDILRMIQ</sequence>
<feature type="transmembrane region" description="Helical" evidence="1">
    <location>
        <begin position="5"/>
        <end position="24"/>
    </location>
</feature>
<comment type="caution">
    <text evidence="2">The sequence shown here is derived from an EMBL/GenBank/DDBJ whole genome shotgun (WGS) entry which is preliminary data.</text>
</comment>
<dbReference type="AlphaFoldDB" id="A0A8J8B0Q9"/>
<gene>
    <name evidence="2" type="ORF">KCX82_04050</name>
</gene>
<organism evidence="2 3">
    <name type="scientific">Sinanaerobacter chloroacetimidivorans</name>
    <dbReference type="NCBI Taxonomy" id="2818044"/>
    <lineage>
        <taxon>Bacteria</taxon>
        <taxon>Bacillati</taxon>
        <taxon>Bacillota</taxon>
        <taxon>Clostridia</taxon>
        <taxon>Peptostreptococcales</taxon>
        <taxon>Anaerovoracaceae</taxon>
        <taxon>Sinanaerobacter</taxon>
    </lineage>
</organism>
<accession>A0A8J8B0Q9</accession>
<dbReference type="Proteomes" id="UP000675664">
    <property type="component" value="Unassembled WGS sequence"/>
</dbReference>
<keyword evidence="1" id="KW-0472">Membrane</keyword>
<keyword evidence="1" id="KW-0812">Transmembrane</keyword>
<reference evidence="2" key="2">
    <citation type="submission" date="2021-04" db="EMBL/GenBank/DDBJ databases">
        <authorList>
            <person name="Liu J."/>
        </authorList>
    </citation>
    <scope>NUCLEOTIDE SEQUENCE</scope>
    <source>
        <strain evidence="2">BAD-6</strain>
    </source>
</reference>
<name>A0A8J8B0Q9_9FIRM</name>
<evidence type="ECO:0000313" key="2">
    <source>
        <dbReference type="EMBL" id="MBR0597037.1"/>
    </source>
</evidence>
<dbReference type="EMBL" id="JAGSND010000002">
    <property type="protein sequence ID" value="MBR0597037.1"/>
    <property type="molecule type" value="Genomic_DNA"/>
</dbReference>
<proteinExistence type="predicted"/>